<proteinExistence type="predicted"/>
<dbReference type="SUPFAM" id="SSF81901">
    <property type="entry name" value="HCP-like"/>
    <property type="match status" value="1"/>
</dbReference>
<dbReference type="EMBL" id="LAZR01004454">
    <property type="protein sequence ID" value="KKN08464.1"/>
    <property type="molecule type" value="Genomic_DNA"/>
</dbReference>
<gene>
    <name evidence="1" type="ORF">LCGC14_1056500</name>
</gene>
<protein>
    <recommendedName>
        <fullName evidence="2">Tetratricopeptide repeat protein</fullName>
    </recommendedName>
</protein>
<reference evidence="1" key="1">
    <citation type="journal article" date="2015" name="Nature">
        <title>Complex archaea that bridge the gap between prokaryotes and eukaryotes.</title>
        <authorList>
            <person name="Spang A."/>
            <person name="Saw J.H."/>
            <person name="Jorgensen S.L."/>
            <person name="Zaremba-Niedzwiedzka K."/>
            <person name="Martijn J."/>
            <person name="Lind A.E."/>
            <person name="van Eijk R."/>
            <person name="Schleper C."/>
            <person name="Guy L."/>
            <person name="Ettema T.J."/>
        </authorList>
    </citation>
    <scope>NUCLEOTIDE SEQUENCE</scope>
</reference>
<dbReference type="AlphaFoldDB" id="A0A0F9MRW4"/>
<evidence type="ECO:0008006" key="2">
    <source>
        <dbReference type="Google" id="ProtNLM"/>
    </source>
</evidence>
<sequence>MYELLPHLYGTKNRWDKAIGIYEKAIEYNGIKPLYITGILLAAFYSGRQDIIDKYLERSIANQEVLDDPYSISNVIYALNRKETKEASDVSLKLVKDYWTKRKYPKINQKALSGGGPRIRATKTEKKSMIASLWANMTDAFMVADVINETLEEIINEILNNLNEMHPTIYENIAWYFLKKEKIKETLHYLEEAKKKSHPGFESIRESKYFKPLKDNPEFLKIFD</sequence>
<name>A0A0F9MRW4_9ZZZZ</name>
<accession>A0A0F9MRW4</accession>
<organism evidence="1">
    <name type="scientific">marine sediment metagenome</name>
    <dbReference type="NCBI Taxonomy" id="412755"/>
    <lineage>
        <taxon>unclassified sequences</taxon>
        <taxon>metagenomes</taxon>
        <taxon>ecological metagenomes</taxon>
    </lineage>
</organism>
<dbReference type="InterPro" id="IPR011990">
    <property type="entry name" value="TPR-like_helical_dom_sf"/>
</dbReference>
<comment type="caution">
    <text evidence="1">The sequence shown here is derived from an EMBL/GenBank/DDBJ whole genome shotgun (WGS) entry which is preliminary data.</text>
</comment>
<evidence type="ECO:0000313" key="1">
    <source>
        <dbReference type="EMBL" id="KKN08464.1"/>
    </source>
</evidence>
<dbReference type="Gene3D" id="1.25.40.10">
    <property type="entry name" value="Tetratricopeptide repeat domain"/>
    <property type="match status" value="1"/>
</dbReference>